<name>A0A0F9HK17_9ZZZZ</name>
<feature type="non-terminal residue" evidence="1">
    <location>
        <position position="464"/>
    </location>
</feature>
<comment type="caution">
    <text evidence="1">The sequence shown here is derived from an EMBL/GenBank/DDBJ whole genome shotgun (WGS) entry which is preliminary data.</text>
</comment>
<gene>
    <name evidence="1" type="ORF">LCGC14_1693730</name>
</gene>
<organism evidence="1">
    <name type="scientific">marine sediment metagenome</name>
    <dbReference type="NCBI Taxonomy" id="412755"/>
    <lineage>
        <taxon>unclassified sequences</taxon>
        <taxon>metagenomes</taxon>
        <taxon>ecological metagenomes</taxon>
    </lineage>
</organism>
<protein>
    <submittedName>
        <fullName evidence="1">Uncharacterized protein</fullName>
    </submittedName>
</protein>
<proteinExistence type="predicted"/>
<dbReference type="AlphaFoldDB" id="A0A0F9HK17"/>
<evidence type="ECO:0000313" key="1">
    <source>
        <dbReference type="EMBL" id="KKM15666.1"/>
    </source>
</evidence>
<sequence length="464" mass="53324">MEYHKRRPDLMIEVIRPDYNAKKFLPSNLVGRFSSTPYVMRDSRFSNALISYNFKEALDTIDGDFSMTLTVEKDSERRTWLDKLRIRDLVLISEFDRVQYAGYIDDIRLSAKMAGGGKPDRKILVKGGNFGKMLSSFKLVLDQFLFAGVDAQAEISSTKLMDKLAQIKEKDSGIASALEAIYKDYIELALEMGNVNPGGRGMKAILDYYVDYSSELSRDLKIKYAFAPTLYQVGENSILDIWRALVHPPLNELFGRWSPLLSVLQLVFREAPFDADKWRDLEKNIIPPILVKSYDVGKSDQEVFTFYASVLPGQPFDWKQAMAIDGASVIIDKEKWSKYGYRPLIVKNRYFNRDQLENFSDQEVPKIMKNISTKMKKWFAENDEFVSGTLEMMTIDPNEWRDSKYSGLENPRIGEKIGLLDGEFYVESSEHSWSYRSPMITKLSISRGYKYNPDGTLDRPIYGG</sequence>
<accession>A0A0F9HK17</accession>
<dbReference type="EMBL" id="LAZR01014851">
    <property type="protein sequence ID" value="KKM15666.1"/>
    <property type="molecule type" value="Genomic_DNA"/>
</dbReference>
<reference evidence="1" key="1">
    <citation type="journal article" date="2015" name="Nature">
        <title>Complex archaea that bridge the gap between prokaryotes and eukaryotes.</title>
        <authorList>
            <person name="Spang A."/>
            <person name="Saw J.H."/>
            <person name="Jorgensen S.L."/>
            <person name="Zaremba-Niedzwiedzka K."/>
            <person name="Martijn J."/>
            <person name="Lind A.E."/>
            <person name="van Eijk R."/>
            <person name="Schleper C."/>
            <person name="Guy L."/>
            <person name="Ettema T.J."/>
        </authorList>
    </citation>
    <scope>NUCLEOTIDE SEQUENCE</scope>
</reference>